<evidence type="ECO:0000259" key="1">
    <source>
        <dbReference type="Pfam" id="PF14529"/>
    </source>
</evidence>
<dbReference type="Gene3D" id="3.60.10.10">
    <property type="entry name" value="Endonuclease/exonuclease/phosphatase"/>
    <property type="match status" value="1"/>
</dbReference>
<comment type="caution">
    <text evidence="2">The sequence shown here is derived from an EMBL/GenBank/DDBJ whole genome shotgun (WGS) entry which is preliminary data.</text>
</comment>
<dbReference type="Proteomes" id="UP000242791">
    <property type="component" value="Unassembled WGS sequence"/>
</dbReference>
<dbReference type="Pfam" id="PF14529">
    <property type="entry name" value="Exo_endo_phos_2"/>
    <property type="match status" value="1"/>
</dbReference>
<protein>
    <recommendedName>
        <fullName evidence="1">Endonuclease/exonuclease/phosphatase domain-containing protein</fullName>
    </recommendedName>
</protein>
<evidence type="ECO:0000313" key="3">
    <source>
        <dbReference type="Proteomes" id="UP000242791"/>
    </source>
</evidence>
<feature type="domain" description="Endonuclease/exonuclease/phosphatase" evidence="1">
    <location>
        <begin position="40"/>
        <end position="107"/>
    </location>
</feature>
<name>A0A1J9P703_9EURO</name>
<dbReference type="InterPro" id="IPR005135">
    <property type="entry name" value="Endo/exonuclease/phosphatase"/>
</dbReference>
<dbReference type="InterPro" id="IPR036691">
    <property type="entry name" value="Endo/exonu/phosph_ase_sf"/>
</dbReference>
<dbReference type="OrthoDB" id="3557769at2759"/>
<dbReference type="VEuPathDB" id="FungiDB:ACJ73_09444"/>
<organism evidence="2 3">
    <name type="scientific">Blastomyces percursus</name>
    <dbReference type="NCBI Taxonomy" id="1658174"/>
    <lineage>
        <taxon>Eukaryota</taxon>
        <taxon>Fungi</taxon>
        <taxon>Dikarya</taxon>
        <taxon>Ascomycota</taxon>
        <taxon>Pezizomycotina</taxon>
        <taxon>Eurotiomycetes</taxon>
        <taxon>Eurotiomycetidae</taxon>
        <taxon>Onygenales</taxon>
        <taxon>Ajellomycetaceae</taxon>
        <taxon>Blastomyces</taxon>
    </lineage>
</organism>
<reference evidence="2 3" key="1">
    <citation type="submission" date="2015-08" db="EMBL/GenBank/DDBJ databases">
        <title>Emmonsia species relationships and genome sequence.</title>
        <authorList>
            <person name="Cuomo C.A."/>
            <person name="Schwartz I.S."/>
            <person name="Kenyon C."/>
            <person name="De Hoog G.S."/>
            <person name="Govender N.P."/>
            <person name="Botha A."/>
            <person name="Moreno L."/>
            <person name="De Vries M."/>
            <person name="Munoz J.F."/>
            <person name="Stielow J.B."/>
        </authorList>
    </citation>
    <scope>NUCLEOTIDE SEQUENCE [LARGE SCALE GENOMIC DNA]</scope>
    <source>
        <strain evidence="2 3">EI222</strain>
    </source>
</reference>
<dbReference type="EMBL" id="LGTZ01002669">
    <property type="protein sequence ID" value="OJD11886.1"/>
    <property type="molecule type" value="Genomic_DNA"/>
</dbReference>
<sequence length="115" mass="13031">MTGQFSSTCLAFPHQDPLFSQETSMLITPGGTQRLPFHSELAEDLVEWLDVHSLELVNDLDKGTFHRSNVTSTSVIDLTFFSHDLVQKPFDWWIDENLHSGSDHEIILDSIRACS</sequence>
<accession>A0A1J9P703</accession>
<dbReference type="AlphaFoldDB" id="A0A1J9P703"/>
<gene>
    <name evidence="2" type="ORF">ACJ73_09444</name>
</gene>
<keyword evidence="3" id="KW-1185">Reference proteome</keyword>
<evidence type="ECO:0000313" key="2">
    <source>
        <dbReference type="EMBL" id="OJD11886.1"/>
    </source>
</evidence>
<dbReference type="SUPFAM" id="SSF56219">
    <property type="entry name" value="DNase I-like"/>
    <property type="match status" value="1"/>
</dbReference>
<dbReference type="GO" id="GO:0003824">
    <property type="term" value="F:catalytic activity"/>
    <property type="evidence" value="ECO:0007669"/>
    <property type="project" value="InterPro"/>
</dbReference>
<proteinExistence type="predicted"/>